<organism evidence="2 3">
    <name type="scientific">Salipaludibacillus agaradhaerens</name>
    <name type="common">Bacillus agaradhaerens</name>
    <dbReference type="NCBI Taxonomy" id="76935"/>
    <lineage>
        <taxon>Bacteria</taxon>
        <taxon>Bacillati</taxon>
        <taxon>Bacillota</taxon>
        <taxon>Bacilli</taxon>
        <taxon>Bacillales</taxon>
        <taxon>Bacillaceae</taxon>
    </lineage>
</organism>
<dbReference type="AlphaFoldDB" id="A0A9Q4B392"/>
<name>A0A9Q4B392_SALAG</name>
<accession>A0A9Q4B392</accession>
<dbReference type="EMBL" id="JABXYM010000001">
    <property type="protein sequence ID" value="MCR6097613.1"/>
    <property type="molecule type" value="Genomic_DNA"/>
</dbReference>
<dbReference type="Proteomes" id="UP001057753">
    <property type="component" value="Unassembled WGS sequence"/>
</dbReference>
<evidence type="ECO:0000313" key="2">
    <source>
        <dbReference type="EMBL" id="MCR6097613.1"/>
    </source>
</evidence>
<evidence type="ECO:0000313" key="3">
    <source>
        <dbReference type="Proteomes" id="UP001057753"/>
    </source>
</evidence>
<comment type="caution">
    <text evidence="2">The sequence shown here is derived from an EMBL/GenBank/DDBJ whole genome shotgun (WGS) entry which is preliminary data.</text>
</comment>
<dbReference type="RefSeq" id="WP_257822012.1">
    <property type="nucleotide sequence ID" value="NZ_JABXYM010000001.1"/>
</dbReference>
<keyword evidence="3" id="KW-1185">Reference proteome</keyword>
<proteinExistence type="predicted"/>
<protein>
    <submittedName>
        <fullName evidence="2">Uncharacterized protein</fullName>
    </submittedName>
</protein>
<keyword evidence="1" id="KW-0732">Signal</keyword>
<gene>
    <name evidence="2" type="ORF">HXA33_13765</name>
</gene>
<evidence type="ECO:0000256" key="1">
    <source>
        <dbReference type="SAM" id="SignalP"/>
    </source>
</evidence>
<sequence length="126" mass="13378">MKVRKKVFASILAVLLLSVGSFASAGTTYESYSVTVPKLNFSVKTDAQTKSSAGRAANLKVSTLGKAVDVRAYGKKGGTGNWVRVSTTGTYNLPNDISKGDSTRAHFSSDLTTIVNVSVKGKWRSN</sequence>
<feature type="chain" id="PRO_5040167008" evidence="1">
    <location>
        <begin position="26"/>
        <end position="126"/>
    </location>
</feature>
<reference evidence="2" key="1">
    <citation type="submission" date="2020-06" db="EMBL/GenBank/DDBJ databases">
        <title>Insight into the genomes of haloalkaliphilic bacilli from Kenyan soda lakes.</title>
        <authorList>
            <person name="Mwirichia R."/>
            <person name="Villamizar G.C."/>
            <person name="Poehlein A."/>
            <person name="Mugweru J."/>
            <person name="Kipnyargis A."/>
            <person name="Kiplimo D."/>
            <person name="Orwa P."/>
            <person name="Daniel R."/>
        </authorList>
    </citation>
    <scope>NUCLEOTIDE SEQUENCE</scope>
    <source>
        <strain evidence="2">B1096_S55</strain>
    </source>
</reference>
<feature type="signal peptide" evidence="1">
    <location>
        <begin position="1"/>
        <end position="25"/>
    </location>
</feature>